<evidence type="ECO:0000256" key="1">
    <source>
        <dbReference type="SAM" id="MobiDB-lite"/>
    </source>
</evidence>
<dbReference type="EMBL" id="JACMSC010000017">
    <property type="protein sequence ID" value="KAG6478308.1"/>
    <property type="molecule type" value="Genomic_DNA"/>
</dbReference>
<dbReference type="Proteomes" id="UP000734854">
    <property type="component" value="Unassembled WGS sequence"/>
</dbReference>
<feature type="compositionally biased region" description="Gly residues" evidence="1">
    <location>
        <begin position="187"/>
        <end position="196"/>
    </location>
</feature>
<comment type="caution">
    <text evidence="2">The sequence shown here is derived from an EMBL/GenBank/DDBJ whole genome shotgun (WGS) entry which is preliminary data.</text>
</comment>
<sequence>MEETAVDEHRLADHQGCLVSSQESNDYRSARPQGSDPGTESLPEFLFYPREGLGDALEGVSRRIEAGVQALPCYAGAVPEGPTLELVEASTGDVAEVALGVHDFMVPVENVEGASGARSPELEAVEVVEKAELIVTAVEDVADLDGDDIPAGPASGGGVDEAGEREGLEGLVEISVKVSDGDEAGRGGDAGGGGGFRIRTRVKVDSEENAGN</sequence>
<reference evidence="2 3" key="1">
    <citation type="submission" date="2020-08" db="EMBL/GenBank/DDBJ databases">
        <title>Plant Genome Project.</title>
        <authorList>
            <person name="Zhang R.-G."/>
        </authorList>
    </citation>
    <scope>NUCLEOTIDE SEQUENCE [LARGE SCALE GENOMIC DNA]</scope>
    <source>
        <tissue evidence="2">Rhizome</tissue>
    </source>
</reference>
<feature type="region of interest" description="Disordered" evidence="1">
    <location>
        <begin position="144"/>
        <end position="212"/>
    </location>
</feature>
<keyword evidence="3" id="KW-1185">Reference proteome</keyword>
<evidence type="ECO:0000313" key="2">
    <source>
        <dbReference type="EMBL" id="KAG6478308.1"/>
    </source>
</evidence>
<proteinExistence type="predicted"/>
<organism evidence="2 3">
    <name type="scientific">Zingiber officinale</name>
    <name type="common">Ginger</name>
    <name type="synonym">Amomum zingiber</name>
    <dbReference type="NCBI Taxonomy" id="94328"/>
    <lineage>
        <taxon>Eukaryota</taxon>
        <taxon>Viridiplantae</taxon>
        <taxon>Streptophyta</taxon>
        <taxon>Embryophyta</taxon>
        <taxon>Tracheophyta</taxon>
        <taxon>Spermatophyta</taxon>
        <taxon>Magnoliopsida</taxon>
        <taxon>Liliopsida</taxon>
        <taxon>Zingiberales</taxon>
        <taxon>Zingiberaceae</taxon>
        <taxon>Zingiber</taxon>
    </lineage>
</organism>
<name>A0A8J5EZU1_ZINOF</name>
<evidence type="ECO:0000313" key="3">
    <source>
        <dbReference type="Proteomes" id="UP000734854"/>
    </source>
</evidence>
<dbReference type="AlphaFoldDB" id="A0A8J5EZU1"/>
<accession>A0A8J5EZU1</accession>
<feature type="compositionally biased region" description="Basic and acidic residues" evidence="1">
    <location>
        <begin position="1"/>
        <end position="13"/>
    </location>
</feature>
<feature type="region of interest" description="Disordered" evidence="1">
    <location>
        <begin position="1"/>
        <end position="43"/>
    </location>
</feature>
<gene>
    <name evidence="2" type="ORF">ZIOFF_061744</name>
</gene>
<protein>
    <submittedName>
        <fullName evidence="2">Uncharacterized protein</fullName>
    </submittedName>
</protein>